<dbReference type="RefSeq" id="WP_103920227.1">
    <property type="nucleotide sequence ID" value="NZ_FMSV02000492.1"/>
</dbReference>
<dbReference type="InterPro" id="IPR002716">
    <property type="entry name" value="PIN_dom"/>
</dbReference>
<keyword evidence="3 5" id="KW-0479">Metal-binding</keyword>
<dbReference type="InterPro" id="IPR029060">
    <property type="entry name" value="PIN-like_dom_sf"/>
</dbReference>
<organism evidence="7 8">
    <name type="scientific">Candidatus Venteria ishoeyi</name>
    <dbReference type="NCBI Taxonomy" id="1899563"/>
    <lineage>
        <taxon>Bacteria</taxon>
        <taxon>Pseudomonadati</taxon>
        <taxon>Pseudomonadota</taxon>
        <taxon>Gammaproteobacteria</taxon>
        <taxon>Thiotrichales</taxon>
        <taxon>Thiotrichaceae</taxon>
        <taxon>Venteria</taxon>
    </lineage>
</organism>
<evidence type="ECO:0000256" key="2">
    <source>
        <dbReference type="ARBA" id="ARBA00022722"/>
    </source>
</evidence>
<keyword evidence="1 5" id="KW-1277">Toxin-antitoxin system</keyword>
<keyword evidence="5" id="KW-0460">Magnesium</keyword>
<evidence type="ECO:0000313" key="7">
    <source>
        <dbReference type="EMBL" id="SEH06443.1"/>
    </source>
</evidence>
<keyword evidence="5" id="KW-0800">Toxin</keyword>
<dbReference type="Gene3D" id="3.40.50.1010">
    <property type="entry name" value="5'-nuclease"/>
    <property type="match status" value="1"/>
</dbReference>
<comment type="function">
    <text evidence="5">Toxic component of a toxin-antitoxin (TA) system. An RNase.</text>
</comment>
<dbReference type="GO" id="GO:0016787">
    <property type="term" value="F:hydrolase activity"/>
    <property type="evidence" value="ECO:0007669"/>
    <property type="project" value="UniProtKB-KW"/>
</dbReference>
<evidence type="ECO:0000256" key="5">
    <source>
        <dbReference type="HAMAP-Rule" id="MF_00265"/>
    </source>
</evidence>
<gene>
    <name evidence="7" type="primary">vapC_6</name>
    <name evidence="5" type="synonym">vapC</name>
    <name evidence="7" type="ORF">MBHS_02305</name>
</gene>
<name>A0A1H6FA03_9GAMM</name>
<keyword evidence="2 5" id="KW-0540">Nuclease</keyword>
<dbReference type="InterPro" id="IPR022907">
    <property type="entry name" value="VapC_family"/>
</dbReference>
<dbReference type="Proteomes" id="UP000236724">
    <property type="component" value="Unassembled WGS sequence"/>
</dbReference>
<evidence type="ECO:0000256" key="1">
    <source>
        <dbReference type="ARBA" id="ARBA00022649"/>
    </source>
</evidence>
<dbReference type="Pfam" id="PF01850">
    <property type="entry name" value="PIN"/>
    <property type="match status" value="1"/>
</dbReference>
<dbReference type="GO" id="GO:0004540">
    <property type="term" value="F:RNA nuclease activity"/>
    <property type="evidence" value="ECO:0007669"/>
    <property type="project" value="InterPro"/>
</dbReference>
<keyword evidence="7" id="KW-0255">Endonuclease</keyword>
<dbReference type="GO" id="GO:0000287">
    <property type="term" value="F:magnesium ion binding"/>
    <property type="evidence" value="ECO:0007669"/>
    <property type="project" value="UniProtKB-UniRule"/>
</dbReference>
<feature type="binding site" evidence="5">
    <location>
        <position position="5"/>
    </location>
    <ligand>
        <name>Mg(2+)</name>
        <dbReference type="ChEBI" id="CHEBI:18420"/>
    </ligand>
</feature>
<comment type="similarity">
    <text evidence="5">Belongs to the PINc/VapC protein family.</text>
</comment>
<dbReference type="HAMAP" id="MF_00265">
    <property type="entry name" value="VapC_Nob1"/>
    <property type="match status" value="1"/>
</dbReference>
<feature type="binding site" evidence="5">
    <location>
        <position position="105"/>
    </location>
    <ligand>
        <name>Mg(2+)</name>
        <dbReference type="ChEBI" id="CHEBI:18420"/>
    </ligand>
</feature>
<dbReference type="CDD" id="cd09874">
    <property type="entry name" value="PIN_MT3492-like"/>
    <property type="match status" value="1"/>
</dbReference>
<feature type="domain" description="PIN" evidence="6">
    <location>
        <begin position="3"/>
        <end position="132"/>
    </location>
</feature>
<protein>
    <recommendedName>
        <fullName evidence="5">Ribonuclease VapC</fullName>
        <shortName evidence="5">RNase VapC</shortName>
        <ecNumber evidence="5">3.1.-.-</ecNumber>
    </recommendedName>
    <alternativeName>
        <fullName evidence="5">Toxin VapC</fullName>
    </alternativeName>
</protein>
<sequence length="140" mass="15568">MFYIDTSFIAPLFINEATSDKVAAALALIPPEQLALSLWTKTEFYSLTARRVRMRELEPHMAKQLLIAFEQLLKESCRLLVPGASDFHLAAQFIQDFESGLRAGDALHLAIMQNHACETLFTLDKGMAEAAKKLGLLVST</sequence>
<evidence type="ECO:0000259" key="6">
    <source>
        <dbReference type="Pfam" id="PF01850"/>
    </source>
</evidence>
<evidence type="ECO:0000313" key="8">
    <source>
        <dbReference type="Proteomes" id="UP000236724"/>
    </source>
</evidence>
<keyword evidence="4 5" id="KW-0378">Hydrolase</keyword>
<dbReference type="EC" id="3.1.-.-" evidence="5"/>
<evidence type="ECO:0000256" key="3">
    <source>
        <dbReference type="ARBA" id="ARBA00022723"/>
    </source>
</evidence>
<proteinExistence type="inferred from homology"/>
<dbReference type="GO" id="GO:0004519">
    <property type="term" value="F:endonuclease activity"/>
    <property type="evidence" value="ECO:0007669"/>
    <property type="project" value="UniProtKB-KW"/>
</dbReference>
<accession>A0A1H6FA03</accession>
<evidence type="ECO:0000256" key="4">
    <source>
        <dbReference type="ARBA" id="ARBA00022801"/>
    </source>
</evidence>
<keyword evidence="8" id="KW-1185">Reference proteome</keyword>
<dbReference type="SUPFAM" id="SSF88723">
    <property type="entry name" value="PIN domain-like"/>
    <property type="match status" value="1"/>
</dbReference>
<dbReference type="AlphaFoldDB" id="A0A1H6FA03"/>
<dbReference type="EMBL" id="FMSV02000492">
    <property type="protein sequence ID" value="SEH06443.1"/>
    <property type="molecule type" value="Genomic_DNA"/>
</dbReference>
<dbReference type="OrthoDB" id="557780at2"/>
<reference evidence="7 8" key="1">
    <citation type="submission" date="2016-10" db="EMBL/GenBank/DDBJ databases">
        <authorList>
            <person name="de Groot N.N."/>
        </authorList>
    </citation>
    <scope>NUCLEOTIDE SEQUENCE [LARGE SCALE GENOMIC DNA]</scope>
    <source>
        <strain evidence="7">MBHS1</strain>
    </source>
</reference>
<comment type="cofactor">
    <cofactor evidence="5">
        <name>Mg(2+)</name>
        <dbReference type="ChEBI" id="CHEBI:18420"/>
    </cofactor>
</comment>
<dbReference type="GO" id="GO:0090729">
    <property type="term" value="F:toxin activity"/>
    <property type="evidence" value="ECO:0007669"/>
    <property type="project" value="UniProtKB-KW"/>
</dbReference>